<feature type="signal peptide" evidence="3">
    <location>
        <begin position="1"/>
        <end position="20"/>
    </location>
</feature>
<dbReference type="EC" id="5.2.1.8" evidence="5"/>
<accession>A0AAW5JVY1</accession>
<dbReference type="SUPFAM" id="SSF109998">
    <property type="entry name" value="Triger factor/SurA peptide-binding domain-like"/>
    <property type="match status" value="1"/>
</dbReference>
<evidence type="ECO:0000256" key="3">
    <source>
        <dbReference type="SAM" id="SignalP"/>
    </source>
</evidence>
<dbReference type="Pfam" id="PF00639">
    <property type="entry name" value="Rotamase"/>
    <property type="match status" value="1"/>
</dbReference>
<comment type="caution">
    <text evidence="5">The sequence shown here is derived from an EMBL/GenBank/DDBJ whole genome shotgun (WGS) entry which is preliminary data.</text>
</comment>
<evidence type="ECO:0000259" key="4">
    <source>
        <dbReference type="PROSITE" id="PS50198"/>
    </source>
</evidence>
<dbReference type="AlphaFoldDB" id="A0AAW5JVY1"/>
<evidence type="ECO:0000256" key="2">
    <source>
        <dbReference type="SAM" id="MobiDB-lite"/>
    </source>
</evidence>
<dbReference type="PROSITE" id="PS51257">
    <property type="entry name" value="PROKAR_LIPOPROTEIN"/>
    <property type="match status" value="1"/>
</dbReference>
<dbReference type="InterPro" id="IPR027304">
    <property type="entry name" value="Trigger_fact/SurA_dom_sf"/>
</dbReference>
<dbReference type="InterPro" id="IPR050245">
    <property type="entry name" value="PrsA_foldase"/>
</dbReference>
<evidence type="ECO:0000313" key="5">
    <source>
        <dbReference type="EMBL" id="MCQ4771469.1"/>
    </source>
</evidence>
<feature type="chain" id="PRO_5044014640" evidence="3">
    <location>
        <begin position="21"/>
        <end position="422"/>
    </location>
</feature>
<keyword evidence="1 5" id="KW-0413">Isomerase</keyword>
<gene>
    <name evidence="5" type="ORF">NE579_13555</name>
</gene>
<dbReference type="InterPro" id="IPR046357">
    <property type="entry name" value="PPIase_dom_sf"/>
</dbReference>
<evidence type="ECO:0000313" key="6">
    <source>
        <dbReference type="Proteomes" id="UP001204562"/>
    </source>
</evidence>
<keyword evidence="3" id="KW-0732">Signal</keyword>
<name>A0AAW5JVY1_9FIRM</name>
<evidence type="ECO:0000256" key="1">
    <source>
        <dbReference type="PROSITE-ProRule" id="PRU00278"/>
    </source>
</evidence>
<dbReference type="Proteomes" id="UP001204562">
    <property type="component" value="Unassembled WGS sequence"/>
</dbReference>
<dbReference type="PROSITE" id="PS50198">
    <property type="entry name" value="PPIC_PPIASE_2"/>
    <property type="match status" value="1"/>
</dbReference>
<reference evidence="5" key="1">
    <citation type="submission" date="2022-06" db="EMBL/GenBank/DDBJ databases">
        <title>Isolation of gut microbiota from human fecal samples.</title>
        <authorList>
            <person name="Pamer E.G."/>
            <person name="Barat B."/>
            <person name="Waligurski E."/>
            <person name="Medina S."/>
            <person name="Paddock L."/>
            <person name="Mostad J."/>
        </authorList>
    </citation>
    <scope>NUCLEOTIDE SEQUENCE</scope>
    <source>
        <strain evidence="5">DFI.9.91</strain>
    </source>
</reference>
<dbReference type="PANTHER" id="PTHR47245">
    <property type="entry name" value="PEPTIDYLPROLYL ISOMERASE"/>
    <property type="match status" value="1"/>
</dbReference>
<dbReference type="SUPFAM" id="SSF54534">
    <property type="entry name" value="FKBP-like"/>
    <property type="match status" value="1"/>
</dbReference>
<dbReference type="PANTHER" id="PTHR47245:SF2">
    <property type="entry name" value="PEPTIDYL-PROLYL CIS-TRANS ISOMERASE HP_0175-RELATED"/>
    <property type="match status" value="1"/>
</dbReference>
<keyword evidence="1" id="KW-0697">Rotamase</keyword>
<organism evidence="5 6">
    <name type="scientific">Intestinimonas massiliensis</name>
    <name type="common">ex Afouda et al. 2020</name>
    <dbReference type="NCBI Taxonomy" id="1673721"/>
    <lineage>
        <taxon>Bacteria</taxon>
        <taxon>Bacillati</taxon>
        <taxon>Bacillota</taxon>
        <taxon>Clostridia</taxon>
        <taxon>Eubacteriales</taxon>
        <taxon>Intestinimonas</taxon>
    </lineage>
</organism>
<dbReference type="InterPro" id="IPR000297">
    <property type="entry name" value="PPIase_PpiC"/>
</dbReference>
<dbReference type="RefSeq" id="WP_256304636.1">
    <property type="nucleotide sequence ID" value="NZ_JANFYS010000032.1"/>
</dbReference>
<proteinExistence type="predicted"/>
<protein>
    <submittedName>
        <fullName evidence="5">Peptidylprolyl isomerase</fullName>
        <ecNumber evidence="5">5.2.1.8</ecNumber>
    </submittedName>
</protein>
<dbReference type="Gene3D" id="3.10.50.40">
    <property type="match status" value="1"/>
</dbReference>
<sequence>MRFGKKLLSAAAAGALLVTALTGCGGGQGSSPKPSVTLPDGVPADVIQEAIGMARDTAVATVNGREITAEELLYWVAYSADQVMQMNQYYGGGDINWDQELEGVPTRDYVLNNALETAKLYEVVWQKAEEQDCGLTDEDKADYDAQVAELKSQLEASGTSGDAESEYLRWLAFIGISGETFDMVNQTPYIYGHLKDKLFGGDGLTAEAMGQWLEDNGVVRAKHILIAAEPTKDADGNVTDDGMAAALEKANEIRAQLKAAGDTEEQFDALMAANTSDVSSTGAVNNPDGYVFDASGALLDGSGSLVTEFTQGATALAVGEISDPVQSTYGYHILLRLDADTADTRNQYTTAKMNEQSDQWMEEAQVEKTAAFDQLNAERFYTALVDLRAEMTAAAQPEPAETTPTESGSPEAAATPSATPAG</sequence>
<dbReference type="GO" id="GO:0003755">
    <property type="term" value="F:peptidyl-prolyl cis-trans isomerase activity"/>
    <property type="evidence" value="ECO:0007669"/>
    <property type="project" value="UniProtKB-KW"/>
</dbReference>
<feature type="region of interest" description="Disordered" evidence="2">
    <location>
        <begin position="392"/>
        <end position="422"/>
    </location>
</feature>
<feature type="domain" description="PpiC" evidence="4">
    <location>
        <begin position="216"/>
        <end position="338"/>
    </location>
</feature>
<dbReference type="EMBL" id="JANFYS010000032">
    <property type="protein sequence ID" value="MCQ4771469.1"/>
    <property type="molecule type" value="Genomic_DNA"/>
</dbReference>